<evidence type="ECO:0000259" key="13">
    <source>
        <dbReference type="PROSITE" id="PS50109"/>
    </source>
</evidence>
<keyword evidence="10" id="KW-0902">Two-component regulatory system</keyword>
<dbReference type="PRINTS" id="PR00344">
    <property type="entry name" value="BCTRLSENSOR"/>
</dbReference>
<name>A0A7X0D7S1_9ACTN</name>
<accession>A0A7X0D7S1</accession>
<dbReference type="InterPro" id="IPR004358">
    <property type="entry name" value="Sig_transdc_His_kin-like_C"/>
</dbReference>
<comment type="catalytic activity">
    <reaction evidence="1">
        <text>ATP + protein L-histidine = ADP + protein N-phospho-L-histidine.</text>
        <dbReference type="EC" id="2.7.13.3"/>
    </reaction>
</comment>
<evidence type="ECO:0000256" key="8">
    <source>
        <dbReference type="ARBA" id="ARBA00022777"/>
    </source>
</evidence>
<dbReference type="PROSITE" id="PS50109">
    <property type="entry name" value="HIS_KIN"/>
    <property type="match status" value="1"/>
</dbReference>
<dbReference type="AlphaFoldDB" id="A0A7X0D7S1"/>
<organism evidence="15 16">
    <name type="scientific">Nocardiopsis mwathae</name>
    <dbReference type="NCBI Taxonomy" id="1472723"/>
    <lineage>
        <taxon>Bacteria</taxon>
        <taxon>Bacillati</taxon>
        <taxon>Actinomycetota</taxon>
        <taxon>Actinomycetes</taxon>
        <taxon>Streptosporangiales</taxon>
        <taxon>Nocardiopsidaceae</taxon>
        <taxon>Nocardiopsis</taxon>
    </lineage>
</organism>
<dbReference type="Pfam" id="PF02518">
    <property type="entry name" value="HATPase_c"/>
    <property type="match status" value="1"/>
</dbReference>
<dbReference type="RefSeq" id="WP_184079006.1">
    <property type="nucleotide sequence ID" value="NZ_JACHDS010000001.1"/>
</dbReference>
<dbReference type="Pfam" id="PF00672">
    <property type="entry name" value="HAMP"/>
    <property type="match status" value="1"/>
</dbReference>
<dbReference type="InterPro" id="IPR003661">
    <property type="entry name" value="HisK_dim/P_dom"/>
</dbReference>
<dbReference type="CDD" id="cd06225">
    <property type="entry name" value="HAMP"/>
    <property type="match status" value="1"/>
</dbReference>
<dbReference type="GO" id="GO:0005886">
    <property type="term" value="C:plasma membrane"/>
    <property type="evidence" value="ECO:0007669"/>
    <property type="project" value="UniProtKB-SubCell"/>
</dbReference>
<dbReference type="InterPro" id="IPR036097">
    <property type="entry name" value="HisK_dim/P_sf"/>
</dbReference>
<sequence>MPDALLARLRRPLTVRTKLALIYTAVFLVGGVLLLALNYAIVSASLADRGDVLLVEATDWATAVPRDTLPAAPAPAVPGATVHARPAQAIEGYQTGVLSDLLLRSGAGLVAVTVLAALAGWFVAGRPLRRLHEVTETARRLSEHDLGRRLALSGPADEFRELGSTFNGMLERLQSAFESQRRFVANASHELRTPMAAQRAAVEVALDQGRVPADLRPAMERVLESADRSERLISGLLLLARSDRGLADPEPVDVADAARRALGTQARAASAAGVELRPTLRPAVVDGDEVLLEQLVVNLVDNAVRYNHRGGHVCVEVGEDGGAAVIRVANTGDGVGDADRLFEPFHRGDRDRLHDRDGGSGLGLSIVRSIAAAHGGRADAAPRPGGGLVATVRLPLLDDDENP</sequence>
<dbReference type="SMART" id="SM00388">
    <property type="entry name" value="HisKA"/>
    <property type="match status" value="1"/>
</dbReference>
<reference evidence="15 16" key="1">
    <citation type="submission" date="2020-08" db="EMBL/GenBank/DDBJ databases">
        <title>Sequencing the genomes of 1000 actinobacteria strains.</title>
        <authorList>
            <person name="Klenk H.-P."/>
        </authorList>
    </citation>
    <scope>NUCLEOTIDE SEQUENCE [LARGE SCALE GENOMIC DNA]</scope>
    <source>
        <strain evidence="15 16">DSM 46659</strain>
    </source>
</reference>
<evidence type="ECO:0000256" key="5">
    <source>
        <dbReference type="ARBA" id="ARBA00022553"/>
    </source>
</evidence>
<evidence type="ECO:0000256" key="7">
    <source>
        <dbReference type="ARBA" id="ARBA00022692"/>
    </source>
</evidence>
<dbReference type="CDD" id="cd00075">
    <property type="entry name" value="HATPase"/>
    <property type="match status" value="1"/>
</dbReference>
<feature type="transmembrane region" description="Helical" evidence="12">
    <location>
        <begin position="20"/>
        <end position="41"/>
    </location>
</feature>
<feature type="domain" description="HAMP" evidence="14">
    <location>
        <begin position="128"/>
        <end position="178"/>
    </location>
</feature>
<keyword evidence="16" id="KW-1185">Reference proteome</keyword>
<evidence type="ECO:0000256" key="3">
    <source>
        <dbReference type="ARBA" id="ARBA00004236"/>
    </source>
</evidence>
<dbReference type="Proteomes" id="UP000546642">
    <property type="component" value="Unassembled WGS sequence"/>
</dbReference>
<keyword evidence="7 12" id="KW-0812">Transmembrane</keyword>
<keyword evidence="11 12" id="KW-0472">Membrane</keyword>
<evidence type="ECO:0000256" key="6">
    <source>
        <dbReference type="ARBA" id="ARBA00022679"/>
    </source>
</evidence>
<dbReference type="EMBL" id="JACHDS010000001">
    <property type="protein sequence ID" value="MBB6174768.1"/>
    <property type="molecule type" value="Genomic_DNA"/>
</dbReference>
<evidence type="ECO:0000256" key="9">
    <source>
        <dbReference type="ARBA" id="ARBA00022989"/>
    </source>
</evidence>
<proteinExistence type="predicted"/>
<dbReference type="InterPro" id="IPR005467">
    <property type="entry name" value="His_kinase_dom"/>
</dbReference>
<evidence type="ECO:0000313" key="16">
    <source>
        <dbReference type="Proteomes" id="UP000546642"/>
    </source>
</evidence>
<dbReference type="EC" id="2.7.13.3" evidence="4"/>
<dbReference type="InterPro" id="IPR050428">
    <property type="entry name" value="TCS_sensor_his_kinase"/>
</dbReference>
<dbReference type="SUPFAM" id="SSF55874">
    <property type="entry name" value="ATPase domain of HSP90 chaperone/DNA topoisomerase II/histidine kinase"/>
    <property type="match status" value="1"/>
</dbReference>
<dbReference type="InterPro" id="IPR003594">
    <property type="entry name" value="HATPase_dom"/>
</dbReference>
<feature type="domain" description="Histidine kinase" evidence="13">
    <location>
        <begin position="186"/>
        <end position="398"/>
    </location>
</feature>
<evidence type="ECO:0000256" key="11">
    <source>
        <dbReference type="ARBA" id="ARBA00023136"/>
    </source>
</evidence>
<evidence type="ECO:0000256" key="2">
    <source>
        <dbReference type="ARBA" id="ARBA00004141"/>
    </source>
</evidence>
<dbReference type="InterPro" id="IPR036890">
    <property type="entry name" value="HATPase_C_sf"/>
</dbReference>
<keyword evidence="5" id="KW-0597">Phosphoprotein</keyword>
<dbReference type="PANTHER" id="PTHR45436">
    <property type="entry name" value="SENSOR HISTIDINE KINASE YKOH"/>
    <property type="match status" value="1"/>
</dbReference>
<dbReference type="Gene3D" id="1.10.287.130">
    <property type="match status" value="1"/>
</dbReference>
<evidence type="ECO:0000256" key="12">
    <source>
        <dbReference type="SAM" id="Phobius"/>
    </source>
</evidence>
<gene>
    <name evidence="15" type="ORF">HNR23_004828</name>
</gene>
<evidence type="ECO:0000259" key="14">
    <source>
        <dbReference type="PROSITE" id="PS50885"/>
    </source>
</evidence>
<evidence type="ECO:0000256" key="4">
    <source>
        <dbReference type="ARBA" id="ARBA00012438"/>
    </source>
</evidence>
<evidence type="ECO:0000313" key="15">
    <source>
        <dbReference type="EMBL" id="MBB6174768.1"/>
    </source>
</evidence>
<dbReference type="SUPFAM" id="SSF47384">
    <property type="entry name" value="Homodimeric domain of signal transducing histidine kinase"/>
    <property type="match status" value="1"/>
</dbReference>
<dbReference type="Gene3D" id="3.30.565.10">
    <property type="entry name" value="Histidine kinase-like ATPase, C-terminal domain"/>
    <property type="match status" value="1"/>
</dbReference>
<protein>
    <recommendedName>
        <fullName evidence="4">histidine kinase</fullName>
        <ecNumber evidence="4">2.7.13.3</ecNumber>
    </recommendedName>
</protein>
<dbReference type="SMART" id="SM00304">
    <property type="entry name" value="HAMP"/>
    <property type="match status" value="1"/>
</dbReference>
<keyword evidence="6" id="KW-0808">Transferase</keyword>
<dbReference type="PANTHER" id="PTHR45436:SF15">
    <property type="entry name" value="SENSOR HISTIDINE KINASE CUSS"/>
    <property type="match status" value="1"/>
</dbReference>
<dbReference type="Gene3D" id="6.10.340.10">
    <property type="match status" value="1"/>
</dbReference>
<dbReference type="SMART" id="SM00387">
    <property type="entry name" value="HATPase_c"/>
    <property type="match status" value="1"/>
</dbReference>
<dbReference type="GO" id="GO:0000155">
    <property type="term" value="F:phosphorelay sensor kinase activity"/>
    <property type="evidence" value="ECO:0007669"/>
    <property type="project" value="InterPro"/>
</dbReference>
<dbReference type="SUPFAM" id="SSF158472">
    <property type="entry name" value="HAMP domain-like"/>
    <property type="match status" value="1"/>
</dbReference>
<comment type="subcellular location">
    <subcellularLocation>
        <location evidence="3">Cell membrane</location>
    </subcellularLocation>
    <subcellularLocation>
        <location evidence="2">Membrane</location>
        <topology evidence="2">Multi-pass membrane protein</topology>
    </subcellularLocation>
</comment>
<evidence type="ECO:0000256" key="10">
    <source>
        <dbReference type="ARBA" id="ARBA00023012"/>
    </source>
</evidence>
<keyword evidence="8 15" id="KW-0418">Kinase</keyword>
<feature type="transmembrane region" description="Helical" evidence="12">
    <location>
        <begin position="101"/>
        <end position="124"/>
    </location>
</feature>
<dbReference type="Pfam" id="PF00512">
    <property type="entry name" value="HisKA"/>
    <property type="match status" value="1"/>
</dbReference>
<dbReference type="PROSITE" id="PS50885">
    <property type="entry name" value="HAMP"/>
    <property type="match status" value="1"/>
</dbReference>
<dbReference type="InterPro" id="IPR003660">
    <property type="entry name" value="HAMP_dom"/>
</dbReference>
<evidence type="ECO:0000256" key="1">
    <source>
        <dbReference type="ARBA" id="ARBA00000085"/>
    </source>
</evidence>
<keyword evidence="9 12" id="KW-1133">Transmembrane helix</keyword>
<comment type="caution">
    <text evidence="15">The sequence shown here is derived from an EMBL/GenBank/DDBJ whole genome shotgun (WGS) entry which is preliminary data.</text>
</comment>
<dbReference type="CDD" id="cd00082">
    <property type="entry name" value="HisKA"/>
    <property type="match status" value="1"/>
</dbReference>